<evidence type="ECO:0000256" key="3">
    <source>
        <dbReference type="ARBA" id="ARBA00023015"/>
    </source>
</evidence>
<dbReference type="Pfam" id="PF11951">
    <property type="entry name" value="Fungal_trans_2"/>
    <property type="match status" value="1"/>
</dbReference>
<gene>
    <name evidence="9" type="ORF">VTJ49DRAFT_3908</name>
</gene>
<keyword evidence="2" id="KW-0862">Zinc</keyword>
<feature type="region of interest" description="Disordered" evidence="7">
    <location>
        <begin position="74"/>
        <end position="214"/>
    </location>
</feature>
<comment type="caution">
    <text evidence="9">The sequence shown here is derived from an EMBL/GenBank/DDBJ whole genome shotgun (WGS) entry which is preliminary data.</text>
</comment>
<keyword evidence="5" id="KW-0804">Transcription</keyword>
<keyword evidence="6" id="KW-0539">Nucleus</keyword>
<evidence type="ECO:0000256" key="7">
    <source>
        <dbReference type="SAM" id="MobiDB-lite"/>
    </source>
</evidence>
<dbReference type="CDD" id="cd00067">
    <property type="entry name" value="GAL4"/>
    <property type="match status" value="1"/>
</dbReference>
<dbReference type="InterPro" id="IPR021858">
    <property type="entry name" value="Fun_TF"/>
</dbReference>
<reference evidence="9 10" key="1">
    <citation type="journal article" date="2024" name="Commun. Biol.">
        <title>Comparative genomic analysis of thermophilic fungi reveals convergent evolutionary adaptations and gene losses.</title>
        <authorList>
            <person name="Steindorff A.S."/>
            <person name="Aguilar-Pontes M.V."/>
            <person name="Robinson A.J."/>
            <person name="Andreopoulos B."/>
            <person name="LaButti K."/>
            <person name="Kuo A."/>
            <person name="Mondo S."/>
            <person name="Riley R."/>
            <person name="Otillar R."/>
            <person name="Haridas S."/>
            <person name="Lipzen A."/>
            <person name="Grimwood J."/>
            <person name="Schmutz J."/>
            <person name="Clum A."/>
            <person name="Reid I.D."/>
            <person name="Moisan M.C."/>
            <person name="Butler G."/>
            <person name="Nguyen T.T.M."/>
            <person name="Dewar K."/>
            <person name="Conant G."/>
            <person name="Drula E."/>
            <person name="Henrissat B."/>
            <person name="Hansel C."/>
            <person name="Singer S."/>
            <person name="Hutchinson M.I."/>
            <person name="de Vries R.P."/>
            <person name="Natvig D.O."/>
            <person name="Powell A.J."/>
            <person name="Tsang A."/>
            <person name="Grigoriev I.V."/>
        </authorList>
    </citation>
    <scope>NUCLEOTIDE SEQUENCE [LARGE SCALE GENOMIC DNA]</scope>
    <source>
        <strain evidence="9 10">CBS 620.91</strain>
    </source>
</reference>
<dbReference type="Proteomes" id="UP001583172">
    <property type="component" value="Unassembled WGS sequence"/>
</dbReference>
<dbReference type="EMBL" id="JAZGSY010000030">
    <property type="protein sequence ID" value="KAL1842891.1"/>
    <property type="molecule type" value="Genomic_DNA"/>
</dbReference>
<evidence type="ECO:0000313" key="9">
    <source>
        <dbReference type="EMBL" id="KAL1842891.1"/>
    </source>
</evidence>
<feature type="compositionally biased region" description="Polar residues" evidence="7">
    <location>
        <begin position="99"/>
        <end position="112"/>
    </location>
</feature>
<evidence type="ECO:0000256" key="4">
    <source>
        <dbReference type="ARBA" id="ARBA00023125"/>
    </source>
</evidence>
<sequence>MGAAPMPSPYQNLGYFTGFPEPIMFNATKAQRTRRKSAPGLDHIKHRRTRSGCYTCRSRRVKCDETHPICERCRKGKRDCVYPEPPAPKAPKSNDSKESSVGPSQQASPTSSRGDDDDDETEKDTGLDPIMDEDEDEPQSATSTTSAPNFPPPRRSSTTSSFGRPRGMAPGPRQGSETPSFDGKSSSPGLSVGGAPSSHTPAAAGVPYQDMPTIATTPTGRPDWTFLPHELQCYLGYFYDNITHYHYGMVHDADDFFRSMLLGLAMRHEALLYAVVGFAAYHHAMKNPNGRIHEFLQYYSRSVTLLLDCLKKKEKYSLGTLFTILQLATIEEFLGDWINLMGHQKAALEVLTNLFTPQTAIQTPAGRMAVIWYGRFDLFTSVMGSLKPSLPRDWYSAQIEYFDSRAAAEPHNVGWKIESCAAGLRVVSMDMALLYARNAKREMSEEEYAAEHARLGALWDEWKNSWDPALTDPAYRVDEFPGRPTPSPEDIVNPFAPGVLYRPPLFATPLLACEYHSIVLLHASQSPAAAALGGGCGKGHQAITDEDRARLREHAYAVCQISEAVELWPHSPPGSLFILQSCLALATLSLPRDQKHCMWFRRKFAMLESIGYITPVATRTRIAELLGDQSLARWWLPNDEGFTPLLQNIRAIADERNAVAAATQQESLRQIRRVFSRMNLGQDRGEDAASGATPE</sequence>
<keyword evidence="4" id="KW-0238">DNA-binding</keyword>
<dbReference type="Pfam" id="PF00172">
    <property type="entry name" value="Zn_clus"/>
    <property type="match status" value="1"/>
</dbReference>
<dbReference type="PROSITE" id="PS00463">
    <property type="entry name" value="ZN2_CY6_FUNGAL_1"/>
    <property type="match status" value="1"/>
</dbReference>
<keyword evidence="3" id="KW-0805">Transcription regulation</keyword>
<dbReference type="InterPro" id="IPR036864">
    <property type="entry name" value="Zn2-C6_fun-type_DNA-bd_sf"/>
</dbReference>
<feature type="compositionally biased region" description="Polar residues" evidence="7">
    <location>
        <begin position="175"/>
        <end position="189"/>
    </location>
</feature>
<dbReference type="PANTHER" id="PTHR37534">
    <property type="entry name" value="TRANSCRIPTIONAL ACTIVATOR PROTEIN UGA3"/>
    <property type="match status" value="1"/>
</dbReference>
<evidence type="ECO:0000259" key="8">
    <source>
        <dbReference type="PROSITE" id="PS50048"/>
    </source>
</evidence>
<accession>A0ABR3VMY6</accession>
<feature type="domain" description="Zn(2)-C6 fungal-type" evidence="8">
    <location>
        <begin position="52"/>
        <end position="82"/>
    </location>
</feature>
<dbReference type="PANTHER" id="PTHR37534:SF10">
    <property type="entry name" value="ZN(II)2CYS6 TRANSCRIPTION FACTOR (EUROFUNG)"/>
    <property type="match status" value="1"/>
</dbReference>
<evidence type="ECO:0000256" key="2">
    <source>
        <dbReference type="ARBA" id="ARBA00022833"/>
    </source>
</evidence>
<evidence type="ECO:0000256" key="5">
    <source>
        <dbReference type="ARBA" id="ARBA00023163"/>
    </source>
</evidence>
<name>A0ABR3VMY6_HUMIN</name>
<dbReference type="SUPFAM" id="SSF57701">
    <property type="entry name" value="Zn2/Cys6 DNA-binding domain"/>
    <property type="match status" value="1"/>
</dbReference>
<feature type="compositionally biased region" description="Low complexity" evidence="7">
    <location>
        <begin position="155"/>
        <end position="167"/>
    </location>
</feature>
<evidence type="ECO:0000256" key="6">
    <source>
        <dbReference type="ARBA" id="ARBA00023242"/>
    </source>
</evidence>
<feature type="compositionally biased region" description="Polar residues" evidence="7">
    <location>
        <begin position="139"/>
        <end position="148"/>
    </location>
</feature>
<keyword evidence="10" id="KW-1185">Reference proteome</keyword>
<dbReference type="Gene3D" id="4.10.240.10">
    <property type="entry name" value="Zn(2)-C6 fungal-type DNA-binding domain"/>
    <property type="match status" value="1"/>
</dbReference>
<proteinExistence type="predicted"/>
<evidence type="ECO:0000256" key="1">
    <source>
        <dbReference type="ARBA" id="ARBA00004123"/>
    </source>
</evidence>
<dbReference type="SMART" id="SM00066">
    <property type="entry name" value="GAL4"/>
    <property type="match status" value="1"/>
</dbReference>
<evidence type="ECO:0000313" key="10">
    <source>
        <dbReference type="Proteomes" id="UP001583172"/>
    </source>
</evidence>
<dbReference type="PROSITE" id="PS50048">
    <property type="entry name" value="ZN2_CY6_FUNGAL_2"/>
    <property type="match status" value="1"/>
</dbReference>
<comment type="subcellular location">
    <subcellularLocation>
        <location evidence="1">Nucleus</location>
    </subcellularLocation>
</comment>
<organism evidence="9 10">
    <name type="scientific">Humicola insolens</name>
    <name type="common">Soft-rot fungus</name>
    <dbReference type="NCBI Taxonomy" id="85995"/>
    <lineage>
        <taxon>Eukaryota</taxon>
        <taxon>Fungi</taxon>
        <taxon>Dikarya</taxon>
        <taxon>Ascomycota</taxon>
        <taxon>Pezizomycotina</taxon>
        <taxon>Sordariomycetes</taxon>
        <taxon>Sordariomycetidae</taxon>
        <taxon>Sordariales</taxon>
        <taxon>Chaetomiaceae</taxon>
        <taxon>Mycothermus</taxon>
    </lineage>
</organism>
<dbReference type="InterPro" id="IPR001138">
    <property type="entry name" value="Zn2Cys6_DnaBD"/>
</dbReference>
<protein>
    <recommendedName>
        <fullName evidence="8">Zn(2)-C6 fungal-type domain-containing protein</fullName>
    </recommendedName>
</protein>